<proteinExistence type="predicted"/>
<sequence>MCEPGICTGPMPMQPETLRPFFTPSQQGALAMATATLPDAGTASRCQATPTVTVHDNRLLAVRVIRYHRTDDEAADERIERHSFSHTGFPLDSSDARLADSGQSANFRYQCSLSGRALATASQDAGASQILFDIEGASVWNRDALGNSQRFAHDPLHRLSSVSDNGVSSEQLVYGETAVVAGANRRGQLLQHDDPAGRVSTPAYALAGLLLTEQRQFLGDDGKTLETTVYTSRYHYDALGTLRQLTDAVGNRRRQTLNVAGQLAARDLQWAGSNDWLPLLQSIDYDAAGQVRHEVAGNGVVSDYDYEPQTRRLGTLNTTRPGKPLQALSYQYDPVGNLLGCSDGTVSRRFRRNQAVDGNQTCQYDALYQLVQATGREQAGQQTEALPAPLPIDDTDLSAYTRTYDYDRGGNLSAIHHQGNQPYTLAMVVSSTSNRTLQQSDGLTPADVDAGFDAAGQLLALAAGQPLGWDSRGQLQTVTLVRHDDGSSDQENYRYDGHGQRSQKTLTTRTSGTTRSQRVRYLPGLELRDTTQTPDGGSASTVETLQLLQLDGSGRLSVRALHWTLGQPADIANDGLRYSLADPVGSSLLELDAAAAVVSWEAYYPYGGTAAWAARSDSEVSYKFVRYSGKERDASGLYAYGLRYYAPWLGRWINPDPGGTIDGLNLFRMVSNNPLTLRDPDGLKGGKGYLFMPIVSPDIMDMAIAENTQRLLVNKAPFDVLLYDRDNRRKLHSLLGDFRKGASDSAFEQQIVREMGFNQYNTDVELNRKMGKGAAIKRFTSAPKYIRLATSQMSTKDITTSQILSQLKENDKLHILAHGAAGKPFVLDELNNFMSMQDLAFSLYKHDMPDLPLRILLKSCHTADPVNISNAQPEVKIGGPAALAAAQSLRDELRKLDYRRVQVVGYHGAGERYGFLDDPEAHHTRKIGGIHGILARSQKVVFSCATPSTAGGATFIRR</sequence>
<dbReference type="PANTHER" id="PTHR32305:SF15">
    <property type="entry name" value="PROTEIN RHSA-RELATED"/>
    <property type="match status" value="1"/>
</dbReference>
<gene>
    <name evidence="2" type="ORF">DAI18_15575</name>
</gene>
<dbReference type="InterPro" id="IPR041508">
    <property type="entry name" value="TcC-like_repeat"/>
</dbReference>
<feature type="compositionally biased region" description="Basic and acidic residues" evidence="1">
    <location>
        <begin position="484"/>
        <end position="499"/>
    </location>
</feature>
<dbReference type="Proteomes" id="UP000244173">
    <property type="component" value="Chromosome"/>
</dbReference>
<dbReference type="PANTHER" id="PTHR32305">
    <property type="match status" value="1"/>
</dbReference>
<protein>
    <submittedName>
        <fullName evidence="2">Uncharacterized protein</fullName>
    </submittedName>
</protein>
<organism evidence="2 3">
    <name type="scientific">Microvirgula aerodenitrificans</name>
    <dbReference type="NCBI Taxonomy" id="57480"/>
    <lineage>
        <taxon>Bacteria</taxon>
        <taxon>Pseudomonadati</taxon>
        <taxon>Pseudomonadota</taxon>
        <taxon>Betaproteobacteria</taxon>
        <taxon>Neisseriales</taxon>
        <taxon>Aquaspirillaceae</taxon>
        <taxon>Microvirgula</taxon>
    </lineage>
</organism>
<keyword evidence="3" id="KW-1185">Reference proteome</keyword>
<dbReference type="AlphaFoldDB" id="A0A2S0PD28"/>
<evidence type="ECO:0000313" key="2">
    <source>
        <dbReference type="EMBL" id="AVY95298.1"/>
    </source>
</evidence>
<reference evidence="2 3" key="1">
    <citation type="submission" date="2018-04" db="EMBL/GenBank/DDBJ databases">
        <title>Denitrifier Microvirgula.</title>
        <authorList>
            <person name="Anderson E."/>
            <person name="Jang J."/>
            <person name="Ishii S."/>
        </authorList>
    </citation>
    <scope>NUCLEOTIDE SEQUENCE [LARGE SCALE GENOMIC DNA]</scope>
    <source>
        <strain evidence="2 3">BE2.4</strain>
    </source>
</reference>
<dbReference type="KEGG" id="maer:DAI18_15575"/>
<feature type="region of interest" description="Disordered" evidence="1">
    <location>
        <begin position="484"/>
        <end position="515"/>
    </location>
</feature>
<evidence type="ECO:0000313" key="3">
    <source>
        <dbReference type="Proteomes" id="UP000244173"/>
    </source>
</evidence>
<dbReference type="InterPro" id="IPR050708">
    <property type="entry name" value="T6SS_VgrG/RHS"/>
</dbReference>
<dbReference type="STRING" id="1122240.GCA_000620105_02129"/>
<dbReference type="Pfam" id="PF18807">
    <property type="entry name" value="TTc_toxin_rep"/>
    <property type="match status" value="1"/>
</dbReference>
<dbReference type="Gene3D" id="2.180.10.10">
    <property type="entry name" value="RHS repeat-associated core"/>
    <property type="match status" value="1"/>
</dbReference>
<accession>A0A2S0PD28</accession>
<dbReference type="EMBL" id="CP028519">
    <property type="protein sequence ID" value="AVY95298.1"/>
    <property type="molecule type" value="Genomic_DNA"/>
</dbReference>
<evidence type="ECO:0000256" key="1">
    <source>
        <dbReference type="SAM" id="MobiDB-lite"/>
    </source>
</evidence>
<dbReference type="NCBIfam" id="TIGR03696">
    <property type="entry name" value="Rhs_assc_core"/>
    <property type="match status" value="1"/>
</dbReference>
<feature type="compositionally biased region" description="Low complexity" evidence="1">
    <location>
        <begin position="505"/>
        <end position="515"/>
    </location>
</feature>
<dbReference type="InterPro" id="IPR022385">
    <property type="entry name" value="Rhs_assc_core"/>
</dbReference>
<name>A0A2S0PD28_9NEIS</name>